<dbReference type="NCBIfam" id="TIGR03891">
    <property type="entry name" value="thiopep_ocin"/>
    <property type="match status" value="1"/>
</dbReference>
<dbReference type="Proteomes" id="UP000067448">
    <property type="component" value="Unassembled WGS sequence"/>
</dbReference>
<sequence>MRDYDASVVEKAIWAVLVGEPMEDAANGAGISPSRLADAVERYRFAGRASLDTYPEGWHQVNIEFADYPTAAEAFRTYLLPCLRGAPVGEWWFVRKYPCWRLRVHPSPDTPVEETIEHVTTALDSAVSWNVVKAWRPYLYEPESNAFGGAEGMTIAHRMFHTDSLGVLDYYQHVARRTDGLLDAKATSLLVTTLFMRAAGLEWGEQGDVWGQIEARRPLPEDVPADKVNAMVDTMRQLLMVNARPSLTDGPLVPLQSWVTGMECGGRALADTARDGRLGLGLRGVLFRHVVFHWNRMGFSVRQQAIWSRAAREATLGQ</sequence>
<evidence type="ECO:0000313" key="2">
    <source>
        <dbReference type="EMBL" id="GAQ68260.1"/>
    </source>
</evidence>
<feature type="domain" description="Thiopeptide-type bacteriocin biosynthesis" evidence="1">
    <location>
        <begin position="58"/>
        <end position="313"/>
    </location>
</feature>
<evidence type="ECO:0000259" key="1">
    <source>
        <dbReference type="Pfam" id="PF14028"/>
    </source>
</evidence>
<comment type="caution">
    <text evidence="2">The sequence shown here is derived from an EMBL/GenBank/DDBJ whole genome shotgun (WGS) entry which is preliminary data.</text>
</comment>
<name>A0A100JYY9_STRSC</name>
<reference evidence="2 3" key="2">
    <citation type="journal article" date="2016" name="Genome Announc.">
        <title>Draft Genome Sequences of Streptomyces scabiei S58, Streptomyces turgidiscabies T45, and Streptomyces acidiscabies a10, the Pathogens of Potato Common Scab, Isolated in Japan.</title>
        <authorList>
            <person name="Tomihama T."/>
            <person name="Nishi Y."/>
            <person name="Sakai M."/>
            <person name="Ikenaga M."/>
            <person name="Okubo T."/>
            <person name="Ikeda S."/>
        </authorList>
    </citation>
    <scope>NUCLEOTIDE SEQUENCE [LARGE SCALE GENOMIC DNA]</scope>
    <source>
        <strain evidence="2 3">S58</strain>
    </source>
</reference>
<dbReference type="EMBL" id="BCMM01000101">
    <property type="protein sequence ID" value="GAQ68260.1"/>
    <property type="molecule type" value="Genomic_DNA"/>
</dbReference>
<dbReference type="Pfam" id="PF14028">
    <property type="entry name" value="Lant_dehydr_C"/>
    <property type="match status" value="1"/>
</dbReference>
<evidence type="ECO:0000313" key="3">
    <source>
        <dbReference type="Proteomes" id="UP000067448"/>
    </source>
</evidence>
<proteinExistence type="predicted"/>
<reference evidence="3" key="1">
    <citation type="submission" date="2015-11" db="EMBL/GenBank/DDBJ databases">
        <authorList>
            <consortium name="Cross-ministerial Strategic Innovation Promotion Program (SIP) consortium"/>
            <person name="Tomihama T."/>
            <person name="Ikenaga M."/>
            <person name="Sakai M."/>
            <person name="Okubo T."/>
            <person name="Ikeda S."/>
        </authorList>
    </citation>
    <scope>NUCLEOTIDE SEQUENCE [LARGE SCALE GENOMIC DNA]</scope>
    <source>
        <strain evidence="3">S58</strain>
    </source>
</reference>
<organism evidence="2 3">
    <name type="scientific">Streptomyces scabiei</name>
    <dbReference type="NCBI Taxonomy" id="1930"/>
    <lineage>
        <taxon>Bacteria</taxon>
        <taxon>Bacillati</taxon>
        <taxon>Actinomycetota</taxon>
        <taxon>Actinomycetes</taxon>
        <taxon>Kitasatosporales</taxon>
        <taxon>Streptomycetaceae</taxon>
        <taxon>Streptomyces</taxon>
    </lineage>
</organism>
<dbReference type="AlphaFoldDB" id="A0A100JYY9"/>
<dbReference type="InterPro" id="IPR023809">
    <property type="entry name" value="Thiopep_bacteriocin_synth_dom"/>
</dbReference>
<protein>
    <recommendedName>
        <fullName evidence="1">Thiopeptide-type bacteriocin biosynthesis domain-containing protein</fullName>
    </recommendedName>
</protein>
<dbReference type="RefSeq" id="WP_234385951.1">
    <property type="nucleotide sequence ID" value="NZ_BCMM01000101.1"/>
</dbReference>
<gene>
    <name evidence="2" type="ORF">SsS58_08719</name>
</gene>
<reference evidence="3" key="3">
    <citation type="submission" date="2016-02" db="EMBL/GenBank/DDBJ databases">
        <title>Draft genome of pathogenic Streptomyces sp. in Japan.</title>
        <authorList>
            <person name="Tomihama T."/>
            <person name="Ikenaga M."/>
            <person name="Sakai M."/>
            <person name="Okubo T."/>
            <person name="Ikeda S."/>
        </authorList>
    </citation>
    <scope>NUCLEOTIDE SEQUENCE [LARGE SCALE GENOMIC DNA]</scope>
    <source>
        <strain evidence="3">S58</strain>
    </source>
</reference>
<accession>A0A100JYY9</accession>